<dbReference type="EMBL" id="CCAX010000002">
    <property type="protein sequence ID" value="CDO03856.1"/>
    <property type="molecule type" value="Genomic_DNA"/>
</dbReference>
<protein>
    <recommendedName>
        <fullName evidence="1">DUF1835 domain-containing protein</fullName>
    </recommendedName>
</protein>
<keyword evidence="3" id="KW-1185">Reference proteome</keyword>
<dbReference type="Proteomes" id="UP000028863">
    <property type="component" value="Unassembled WGS sequence"/>
</dbReference>
<evidence type="ECO:0000313" key="2">
    <source>
        <dbReference type="EMBL" id="CDO03856.1"/>
    </source>
</evidence>
<dbReference type="STRING" id="171693.BN988_02386"/>
<dbReference type="RefSeq" id="WP_261796578.1">
    <property type="nucleotide sequence ID" value="NZ_CABLBW010000002.1"/>
</dbReference>
<accession>W9AMG5</accession>
<sequence>MNKDLKRNIDKLTEEEVRSVLLQTLVRLEMVQESNESPSLLLDDLHNWHNRILQFAQNKGREFDREYNSVHIVCGESSAGSLKVGLEQENKVIGFPDFLAVGPIQKLHKESWARV</sequence>
<feature type="domain" description="DUF1835" evidence="1">
    <location>
        <begin position="70"/>
        <end position="111"/>
    </location>
</feature>
<organism evidence="2 3">
    <name type="scientific">Oceanobacillus picturae</name>
    <dbReference type="NCBI Taxonomy" id="171693"/>
    <lineage>
        <taxon>Bacteria</taxon>
        <taxon>Bacillati</taxon>
        <taxon>Bacillota</taxon>
        <taxon>Bacilli</taxon>
        <taxon>Bacillales</taxon>
        <taxon>Bacillaceae</taxon>
        <taxon>Oceanobacillus</taxon>
    </lineage>
</organism>
<evidence type="ECO:0000313" key="3">
    <source>
        <dbReference type="Proteomes" id="UP000028863"/>
    </source>
</evidence>
<reference evidence="2" key="1">
    <citation type="submission" date="2014-03" db="EMBL/GenBank/DDBJ databases">
        <title>Draft genome sequencing of Oceanobacillus picturae strain S1 isolated from human gut.</title>
        <authorList>
            <person name="Croce O."/>
            <person name="Lagier J.C."/>
            <person name="Raoult D."/>
        </authorList>
    </citation>
    <scope>NUCLEOTIDE SEQUENCE [LARGE SCALE GENOMIC DNA]</scope>
    <source>
        <strain evidence="2">S1</strain>
    </source>
</reference>
<proteinExistence type="predicted"/>
<name>W9AMG5_9BACI</name>
<dbReference type="Pfam" id="PF08874">
    <property type="entry name" value="DUF1835"/>
    <property type="match status" value="1"/>
</dbReference>
<dbReference type="AlphaFoldDB" id="W9AMG5"/>
<reference evidence="2" key="2">
    <citation type="submission" date="2014-03" db="EMBL/GenBank/DDBJ databases">
        <authorList>
            <person name="Urmite Genomes"/>
        </authorList>
    </citation>
    <scope>NUCLEOTIDE SEQUENCE</scope>
    <source>
        <strain evidence="2">S1</strain>
    </source>
</reference>
<dbReference type="InterPro" id="IPR014973">
    <property type="entry name" value="DUF1835"/>
</dbReference>
<gene>
    <name evidence="2" type="ORF">BN988_02386</name>
</gene>
<evidence type="ECO:0000259" key="1">
    <source>
        <dbReference type="Pfam" id="PF08874"/>
    </source>
</evidence>
<comment type="caution">
    <text evidence="2">The sequence shown here is derived from an EMBL/GenBank/DDBJ whole genome shotgun (WGS) entry which is preliminary data.</text>
</comment>